<dbReference type="AlphaFoldDB" id="A0A4X2KV30"/>
<evidence type="ECO:0000313" key="10">
    <source>
        <dbReference type="Proteomes" id="UP000314987"/>
    </source>
</evidence>
<dbReference type="PRINTS" id="PR01407">
    <property type="entry name" value="BUTYPHLNCDUF"/>
</dbReference>
<dbReference type="SMART" id="SM00184">
    <property type="entry name" value="RING"/>
    <property type="match status" value="1"/>
</dbReference>
<keyword evidence="2 4" id="KW-0863">Zinc-finger</keyword>
<dbReference type="SUPFAM" id="SSF57850">
    <property type="entry name" value="RING/U-box"/>
    <property type="match status" value="1"/>
</dbReference>
<dbReference type="SUPFAM" id="SSF49899">
    <property type="entry name" value="Concanavalin A-like lectins/glucanases"/>
    <property type="match status" value="1"/>
</dbReference>
<evidence type="ECO:0000259" key="7">
    <source>
        <dbReference type="PROSITE" id="PS50119"/>
    </source>
</evidence>
<evidence type="ECO:0000256" key="1">
    <source>
        <dbReference type="ARBA" id="ARBA00022723"/>
    </source>
</evidence>
<dbReference type="CDD" id="cd16606">
    <property type="entry name" value="RING-HC_TRIM58_C-IV"/>
    <property type="match status" value="1"/>
</dbReference>
<evidence type="ECO:0000256" key="4">
    <source>
        <dbReference type="PROSITE-ProRule" id="PRU00024"/>
    </source>
</evidence>
<reference evidence="9" key="2">
    <citation type="submission" date="2025-08" db="UniProtKB">
        <authorList>
            <consortium name="Ensembl"/>
        </authorList>
    </citation>
    <scope>IDENTIFICATION</scope>
</reference>
<dbReference type="PANTHER" id="PTHR24103">
    <property type="entry name" value="E3 UBIQUITIN-PROTEIN LIGASE TRIM"/>
    <property type="match status" value="1"/>
</dbReference>
<feature type="domain" description="RING-type" evidence="6">
    <location>
        <begin position="16"/>
        <end position="61"/>
    </location>
</feature>
<dbReference type="InterPro" id="IPR017907">
    <property type="entry name" value="Znf_RING_CS"/>
</dbReference>
<dbReference type="InterPro" id="IPR003877">
    <property type="entry name" value="SPRY_dom"/>
</dbReference>
<dbReference type="InterPro" id="IPR001841">
    <property type="entry name" value="Znf_RING"/>
</dbReference>
<dbReference type="Pfam" id="PF15227">
    <property type="entry name" value="zf-C3HC4_4"/>
    <property type="match status" value="1"/>
</dbReference>
<dbReference type="Ensembl" id="ENSVURT00010014995.1">
    <property type="protein sequence ID" value="ENSVURP00010013180.1"/>
    <property type="gene ID" value="ENSVURG00010010111.1"/>
</dbReference>
<dbReference type="SMART" id="SM00589">
    <property type="entry name" value="PRY"/>
    <property type="match status" value="1"/>
</dbReference>
<keyword evidence="10" id="KW-1185">Reference proteome</keyword>
<sequence length="474" mass="54660">MATGFPVERLKEEAKCPICLDFLQDPVSVDCGHSFCLQCITEFCEKSNSSQGSVYSCPQCRSQFHQNSFRPNRQLASMVENIKQLGLSSSTKKTWLCEIHKEELNHFCEEDQIPLCWICDTSPEHRTHKTIPLEEATRSYKVKVQLALEHVKEEMEEVLNQETNVGKKIVIWKEKVELWRQRFMLEFQKQHGFLALEEQQQLRRLEEEERVTIQKLRESKAKLAKQSQTLKNLTVDLEKCSQCTAWDLQEKLFLFRAENVKFQEPELISIDLKTMCCVPGMMMMFKRFQVNVRLDPATAHPSLHLTEDQQSIWDGNVWQEVPNNAERFDTWPCVLGMESFTSGKHYWVVTMGDKTEWGLGVCLDTAPRKGEAAPSPENGIWALWLLEGKDYMVLASPSVPILQEKRPEGIGVFLDCEAGEVSFYNITEERHIYTFTQVSSGTIRPYFFICDSAPLTLTAPYDQGLGWHLLLANQ</sequence>
<dbReference type="Gene3D" id="2.60.120.920">
    <property type="match status" value="1"/>
</dbReference>
<feature type="coiled-coil region" evidence="5">
    <location>
        <begin position="195"/>
        <end position="236"/>
    </location>
</feature>
<dbReference type="GO" id="GO:0008270">
    <property type="term" value="F:zinc ion binding"/>
    <property type="evidence" value="ECO:0007669"/>
    <property type="project" value="UniProtKB-KW"/>
</dbReference>
<keyword evidence="5" id="KW-0175">Coiled coil</keyword>
<dbReference type="Proteomes" id="UP000314987">
    <property type="component" value="Unassembled WGS sequence"/>
</dbReference>
<dbReference type="InterPro" id="IPR001870">
    <property type="entry name" value="B30.2/SPRY"/>
</dbReference>
<dbReference type="PROSITE" id="PS50089">
    <property type="entry name" value="ZF_RING_2"/>
    <property type="match status" value="1"/>
</dbReference>
<dbReference type="Pfam" id="PF13765">
    <property type="entry name" value="PRY"/>
    <property type="match status" value="1"/>
</dbReference>
<dbReference type="PROSITE" id="PS00518">
    <property type="entry name" value="ZF_RING_1"/>
    <property type="match status" value="1"/>
</dbReference>
<accession>A0A4X2KV30</accession>
<dbReference type="CDD" id="cd15816">
    <property type="entry name" value="SPRY_PRY_TRIM58"/>
    <property type="match status" value="1"/>
</dbReference>
<dbReference type="SMART" id="SM00449">
    <property type="entry name" value="SPRY"/>
    <property type="match status" value="1"/>
</dbReference>
<evidence type="ECO:0000256" key="3">
    <source>
        <dbReference type="ARBA" id="ARBA00022833"/>
    </source>
</evidence>
<dbReference type="PROSITE" id="PS50119">
    <property type="entry name" value="ZF_BBOX"/>
    <property type="match status" value="1"/>
</dbReference>
<name>A0A4X2KV30_VOMUR</name>
<reference evidence="9" key="3">
    <citation type="submission" date="2025-09" db="UniProtKB">
        <authorList>
            <consortium name="Ensembl"/>
        </authorList>
    </citation>
    <scope>IDENTIFICATION</scope>
</reference>
<dbReference type="STRING" id="29139.ENSVURP00010013180"/>
<organism evidence="9 10">
    <name type="scientific">Vombatus ursinus</name>
    <name type="common">Common wombat</name>
    <dbReference type="NCBI Taxonomy" id="29139"/>
    <lineage>
        <taxon>Eukaryota</taxon>
        <taxon>Metazoa</taxon>
        <taxon>Chordata</taxon>
        <taxon>Craniata</taxon>
        <taxon>Vertebrata</taxon>
        <taxon>Euteleostomi</taxon>
        <taxon>Mammalia</taxon>
        <taxon>Metatheria</taxon>
        <taxon>Diprotodontia</taxon>
        <taxon>Vombatidae</taxon>
        <taxon>Vombatus</taxon>
    </lineage>
</organism>
<dbReference type="PROSITE" id="PS50188">
    <property type="entry name" value="B302_SPRY"/>
    <property type="match status" value="1"/>
</dbReference>
<keyword evidence="3" id="KW-0862">Zinc</keyword>
<dbReference type="Pfam" id="PF00622">
    <property type="entry name" value="SPRY"/>
    <property type="match status" value="1"/>
</dbReference>
<evidence type="ECO:0000256" key="2">
    <source>
        <dbReference type="ARBA" id="ARBA00022771"/>
    </source>
</evidence>
<dbReference type="InterPro" id="IPR000315">
    <property type="entry name" value="Znf_B-box"/>
</dbReference>
<dbReference type="OMA" id="KTACRIP"/>
<reference evidence="10" key="1">
    <citation type="submission" date="2018-12" db="EMBL/GenBank/DDBJ databases">
        <authorList>
            <person name="Yazar S."/>
        </authorList>
    </citation>
    <scope>NUCLEOTIDE SEQUENCE [LARGE SCALE GENOMIC DNA]</scope>
</reference>
<dbReference type="Pfam" id="PF00643">
    <property type="entry name" value="zf-B_box"/>
    <property type="match status" value="1"/>
</dbReference>
<keyword evidence="1" id="KW-0479">Metal-binding</keyword>
<dbReference type="InterPro" id="IPR050143">
    <property type="entry name" value="TRIM/RBCC"/>
</dbReference>
<evidence type="ECO:0000256" key="5">
    <source>
        <dbReference type="SAM" id="Coils"/>
    </source>
</evidence>
<feature type="domain" description="B box-type" evidence="7">
    <location>
        <begin position="92"/>
        <end position="133"/>
    </location>
</feature>
<dbReference type="Gene3D" id="3.30.160.60">
    <property type="entry name" value="Classic Zinc Finger"/>
    <property type="match status" value="1"/>
</dbReference>
<dbReference type="InterPro" id="IPR035787">
    <property type="entry name" value="SPRY/PRY_TRIM58"/>
</dbReference>
<protein>
    <submittedName>
        <fullName evidence="9">Tripartite motif containing 58</fullName>
    </submittedName>
</protein>
<dbReference type="InterPro" id="IPR042699">
    <property type="entry name" value="TRIM58_RING-HC"/>
</dbReference>
<feature type="domain" description="B30.2/SPRY" evidence="8">
    <location>
        <begin position="272"/>
        <end position="466"/>
    </location>
</feature>
<gene>
    <name evidence="9" type="primary">TRIM58</name>
</gene>
<dbReference type="InterPro" id="IPR013083">
    <property type="entry name" value="Znf_RING/FYVE/PHD"/>
</dbReference>
<dbReference type="InterPro" id="IPR043136">
    <property type="entry name" value="B30.2/SPRY_sf"/>
</dbReference>
<evidence type="ECO:0000259" key="8">
    <source>
        <dbReference type="PROSITE" id="PS50188"/>
    </source>
</evidence>
<dbReference type="InterPro" id="IPR006574">
    <property type="entry name" value="PRY"/>
</dbReference>
<proteinExistence type="predicted"/>
<dbReference type="SMART" id="SM00336">
    <property type="entry name" value="BBOX"/>
    <property type="match status" value="1"/>
</dbReference>
<evidence type="ECO:0000259" key="6">
    <source>
        <dbReference type="PROSITE" id="PS50089"/>
    </source>
</evidence>
<dbReference type="GeneTree" id="ENSGT00940000162246"/>
<dbReference type="SUPFAM" id="SSF57845">
    <property type="entry name" value="B-box zinc-binding domain"/>
    <property type="match status" value="1"/>
</dbReference>
<dbReference type="FunFam" id="2.60.120.920:FF:000004">
    <property type="entry name" value="Butyrophilin subfamily 1 member A1"/>
    <property type="match status" value="1"/>
</dbReference>
<dbReference type="InterPro" id="IPR003879">
    <property type="entry name" value="Butyrophylin_SPRY"/>
</dbReference>
<evidence type="ECO:0000313" key="9">
    <source>
        <dbReference type="Ensembl" id="ENSVURP00010013180.1"/>
    </source>
</evidence>
<dbReference type="Gene3D" id="3.30.40.10">
    <property type="entry name" value="Zinc/RING finger domain, C3HC4 (zinc finger)"/>
    <property type="match status" value="1"/>
</dbReference>
<dbReference type="InterPro" id="IPR013320">
    <property type="entry name" value="ConA-like_dom_sf"/>
</dbReference>